<sequence length="379" mass="42431">MASAHVASKSSVLDEATLVDQLNTLLSSLNIPITLVSPTDLTPSLLIAILESMLNMRIPLIDRSQQAKYSKASKVQNMKIFLGFLEIDVMKMDVGLSDIDPRRLADGEEEEISFVAELLCWMGRREGLIQTPRTHKRQSIAQRYHTPPQSTPPPAPLSPKSQLDLDAISLFQTGSTATGSTRRSHHLFSPFMKDTDKESFTTLDAGEHDVHDEHPDESSDNVSDVLSALPPFAKSDIPQPPCDHEYAAPSSSLLFSRDYAQPSTPAIAHSSDRTPRATYNQPIRTNHDTSNVFLDTDDWQNQSNTSVRYSGYIEPVDEELELAEFEHSRSLSIDRPRSKGKTRSVKIETVQEQYERTRELLNERARLLNQLAELKISHG</sequence>
<dbReference type="OrthoDB" id="2596754at2759"/>
<evidence type="ECO:0000313" key="3">
    <source>
        <dbReference type="EMBL" id="KAG5168762.1"/>
    </source>
</evidence>
<organism evidence="3">
    <name type="scientific">Psilocybe cubensis</name>
    <name type="common">Psychedelic mushroom</name>
    <name type="synonym">Stropharia cubensis</name>
    <dbReference type="NCBI Taxonomy" id="181762"/>
    <lineage>
        <taxon>Eukaryota</taxon>
        <taxon>Fungi</taxon>
        <taxon>Dikarya</taxon>
        <taxon>Basidiomycota</taxon>
        <taxon>Agaricomycotina</taxon>
        <taxon>Agaricomycetes</taxon>
        <taxon>Agaricomycetidae</taxon>
        <taxon>Agaricales</taxon>
        <taxon>Agaricineae</taxon>
        <taxon>Strophariaceae</taxon>
        <taxon>Psilocybe</taxon>
    </lineage>
</organism>
<feature type="coiled-coil region" evidence="1">
    <location>
        <begin position="350"/>
        <end position="377"/>
    </location>
</feature>
<accession>A0A8H7XXR5</accession>
<feature type="region of interest" description="Disordered" evidence="2">
    <location>
        <begin position="264"/>
        <end position="287"/>
    </location>
</feature>
<dbReference type="AlphaFoldDB" id="A0A8H7XXR5"/>
<evidence type="ECO:0008006" key="4">
    <source>
        <dbReference type="Google" id="ProtNLM"/>
    </source>
</evidence>
<dbReference type="EMBL" id="JAFIQS010000005">
    <property type="protein sequence ID" value="KAG5168762.1"/>
    <property type="molecule type" value="Genomic_DNA"/>
</dbReference>
<proteinExistence type="predicted"/>
<keyword evidence="1" id="KW-0175">Coiled coil</keyword>
<protein>
    <recommendedName>
        <fullName evidence="4">DUF5745 domain-containing protein</fullName>
    </recommendedName>
</protein>
<reference evidence="3" key="1">
    <citation type="submission" date="2021-02" db="EMBL/GenBank/DDBJ databases">
        <title>Psilocybe cubensis genome.</title>
        <authorList>
            <person name="Mckernan K.J."/>
            <person name="Crawford S."/>
            <person name="Trippe A."/>
            <person name="Kane L.T."/>
            <person name="Mclaughlin S."/>
        </authorList>
    </citation>
    <scope>NUCLEOTIDE SEQUENCE [LARGE SCALE GENOMIC DNA]</scope>
    <source>
        <strain evidence="3">MGC-MH-2018</strain>
    </source>
</reference>
<gene>
    <name evidence="3" type="ORF">JR316_005314</name>
</gene>
<feature type="region of interest" description="Disordered" evidence="2">
    <location>
        <begin position="131"/>
        <end position="161"/>
    </location>
</feature>
<name>A0A8H7XXR5_PSICU</name>
<comment type="caution">
    <text evidence="3">The sequence shown here is derived from an EMBL/GenBank/DDBJ whole genome shotgun (WGS) entry which is preliminary data.</text>
</comment>
<feature type="compositionally biased region" description="Polar residues" evidence="2">
    <location>
        <begin position="277"/>
        <end position="287"/>
    </location>
</feature>
<evidence type="ECO:0000256" key="2">
    <source>
        <dbReference type="SAM" id="MobiDB-lite"/>
    </source>
</evidence>
<evidence type="ECO:0000256" key="1">
    <source>
        <dbReference type="SAM" id="Coils"/>
    </source>
</evidence>